<dbReference type="InterPro" id="IPR018062">
    <property type="entry name" value="HTH_AraC-typ_CS"/>
</dbReference>
<feature type="domain" description="HTH araC/xylS-type" evidence="4">
    <location>
        <begin position="185"/>
        <end position="283"/>
    </location>
</feature>
<evidence type="ECO:0000259" key="4">
    <source>
        <dbReference type="PROSITE" id="PS01124"/>
    </source>
</evidence>
<dbReference type="Proteomes" id="UP000189410">
    <property type="component" value="Unassembled WGS sequence"/>
</dbReference>
<evidence type="ECO:0000256" key="3">
    <source>
        <dbReference type="ARBA" id="ARBA00023163"/>
    </source>
</evidence>
<dbReference type="Gene3D" id="1.10.10.60">
    <property type="entry name" value="Homeodomain-like"/>
    <property type="match status" value="2"/>
</dbReference>
<dbReference type="SUPFAM" id="SSF46689">
    <property type="entry name" value="Homeodomain-like"/>
    <property type="match status" value="2"/>
</dbReference>
<keyword evidence="3" id="KW-0804">Transcription</keyword>
<dbReference type="PANTHER" id="PTHR43280:SF10">
    <property type="entry name" value="REGULATORY PROTEIN POCR"/>
    <property type="match status" value="1"/>
</dbReference>
<dbReference type="PRINTS" id="PR00032">
    <property type="entry name" value="HTHARAC"/>
</dbReference>
<evidence type="ECO:0000256" key="1">
    <source>
        <dbReference type="ARBA" id="ARBA00023015"/>
    </source>
</evidence>
<evidence type="ECO:0000313" key="6">
    <source>
        <dbReference type="Proteomes" id="UP000189410"/>
    </source>
</evidence>
<dbReference type="RefSeq" id="WP_077667629.1">
    <property type="nucleotide sequence ID" value="NZ_MUFB01000004.1"/>
</dbReference>
<dbReference type="EMBL" id="MUFB01000004">
    <property type="protein sequence ID" value="OOE86959.1"/>
    <property type="molecule type" value="Genomic_DNA"/>
</dbReference>
<keyword evidence="2" id="KW-0238">DNA-binding</keyword>
<name>A0ABX3KDN3_9GAMM</name>
<keyword evidence="1" id="KW-0805">Transcription regulation</keyword>
<dbReference type="PROSITE" id="PS00041">
    <property type="entry name" value="HTH_ARAC_FAMILY_1"/>
    <property type="match status" value="1"/>
</dbReference>
<dbReference type="Pfam" id="PF12833">
    <property type="entry name" value="HTH_18"/>
    <property type="match status" value="1"/>
</dbReference>
<proteinExistence type="predicted"/>
<gene>
    <name evidence="5" type="ORF">BZG73_03740</name>
</gene>
<accession>A0ABX3KDN3</accession>
<evidence type="ECO:0000256" key="2">
    <source>
        <dbReference type="ARBA" id="ARBA00023125"/>
    </source>
</evidence>
<comment type="caution">
    <text evidence="5">The sequence shown here is derived from an EMBL/GenBank/DDBJ whole genome shotgun (WGS) entry which is preliminary data.</text>
</comment>
<dbReference type="InterPro" id="IPR020449">
    <property type="entry name" value="Tscrpt_reg_AraC-type_HTH"/>
</dbReference>
<reference evidence="5 6" key="1">
    <citation type="journal article" date="2017" name="Genome Announc.">
        <title>Draft Genome Sequences of Salinivibrio proteolyticus, Salinivibrio sharmensis, Salinivibrio siamensis, Salinivibrio costicola subsp. alcaliphilus, Salinivibrio costicola subsp. vallismortis, and 29 New Isolates Belonging to the Genus Salinivibrio.</title>
        <authorList>
            <person name="Lopez-Hermoso C."/>
            <person name="de la Haba R.R."/>
            <person name="Sanchez-Porro C."/>
            <person name="Bayliss S.C."/>
            <person name="Feil E.J."/>
            <person name="Ventosa A."/>
        </authorList>
    </citation>
    <scope>NUCLEOTIDE SEQUENCE [LARGE SCALE GENOMIC DNA]</scope>
    <source>
        <strain evidence="5 6">JCM 14472</strain>
    </source>
</reference>
<dbReference type="InterPro" id="IPR009057">
    <property type="entry name" value="Homeodomain-like_sf"/>
</dbReference>
<organism evidence="5 6">
    <name type="scientific">Salinivibrio siamensis</name>
    <dbReference type="NCBI Taxonomy" id="414286"/>
    <lineage>
        <taxon>Bacteria</taxon>
        <taxon>Pseudomonadati</taxon>
        <taxon>Pseudomonadota</taxon>
        <taxon>Gammaproteobacteria</taxon>
        <taxon>Vibrionales</taxon>
        <taxon>Vibrionaceae</taxon>
        <taxon>Salinivibrio</taxon>
    </lineage>
</organism>
<dbReference type="PROSITE" id="PS01124">
    <property type="entry name" value="HTH_ARAC_FAMILY_2"/>
    <property type="match status" value="1"/>
</dbReference>
<dbReference type="InterPro" id="IPR018060">
    <property type="entry name" value="HTH_AraC"/>
</dbReference>
<evidence type="ECO:0000313" key="5">
    <source>
        <dbReference type="EMBL" id="OOE86959.1"/>
    </source>
</evidence>
<dbReference type="SMART" id="SM00342">
    <property type="entry name" value="HTH_ARAC"/>
    <property type="match status" value="1"/>
</dbReference>
<dbReference type="PANTHER" id="PTHR43280">
    <property type="entry name" value="ARAC-FAMILY TRANSCRIPTIONAL REGULATOR"/>
    <property type="match status" value="1"/>
</dbReference>
<sequence>MKASTLTSFSNLLALLESPGEPFGRVIFANDWQEPEPFSYQVNFPRLEVVVSGQYTNIISTPEGVKTHTVVGGEALYIAPNCWNKPDWQHSCSVLSLLYGRRQLGFSLVNKRASVSGFYGVQKFSVPMRSGFAVDNILEALNALSKEPNKRLTDGYLIKALLSYTHQLVDKPIFNAHSRGEDLYQGICIYIQEHYQQTLSRADIAAHFHISPSHLSRLFKQYGHMTLADYIVWVRIDRAKFMLMRYEFRLVDIACRCGFNDVNYFCRVFKARTGKTPSEYRQLSHQS</sequence>
<protein>
    <submittedName>
        <fullName evidence="5">AraC family transcriptional regulator</fullName>
    </submittedName>
</protein>
<keyword evidence="6" id="KW-1185">Reference proteome</keyword>